<dbReference type="EMBL" id="CAUWAG010000004">
    <property type="protein sequence ID" value="CAJ2503194.1"/>
    <property type="molecule type" value="Genomic_DNA"/>
</dbReference>
<gene>
    <name evidence="2" type="ORF">KHLLAP_LOCUS3662</name>
</gene>
<dbReference type="AlphaFoldDB" id="A0AAI8YFU9"/>
<proteinExistence type="predicted"/>
<feature type="compositionally biased region" description="Polar residues" evidence="1">
    <location>
        <begin position="38"/>
        <end position="57"/>
    </location>
</feature>
<evidence type="ECO:0000313" key="3">
    <source>
        <dbReference type="Proteomes" id="UP001295740"/>
    </source>
</evidence>
<evidence type="ECO:0000256" key="1">
    <source>
        <dbReference type="SAM" id="MobiDB-lite"/>
    </source>
</evidence>
<protein>
    <submittedName>
        <fullName evidence="2">Uu.00g105880.m01.CDS01</fullName>
    </submittedName>
</protein>
<organism evidence="2 3">
    <name type="scientific">Anthostomella pinea</name>
    <dbReference type="NCBI Taxonomy" id="933095"/>
    <lineage>
        <taxon>Eukaryota</taxon>
        <taxon>Fungi</taxon>
        <taxon>Dikarya</taxon>
        <taxon>Ascomycota</taxon>
        <taxon>Pezizomycotina</taxon>
        <taxon>Sordariomycetes</taxon>
        <taxon>Xylariomycetidae</taxon>
        <taxon>Xylariales</taxon>
        <taxon>Xylariaceae</taxon>
        <taxon>Anthostomella</taxon>
    </lineage>
</organism>
<evidence type="ECO:0000313" key="2">
    <source>
        <dbReference type="EMBL" id="CAJ2503194.1"/>
    </source>
</evidence>
<reference evidence="2" key="1">
    <citation type="submission" date="2023-10" db="EMBL/GenBank/DDBJ databases">
        <authorList>
            <person name="Hackl T."/>
        </authorList>
    </citation>
    <scope>NUCLEOTIDE SEQUENCE</scope>
</reference>
<feature type="compositionally biased region" description="Polar residues" evidence="1">
    <location>
        <begin position="1"/>
        <end position="12"/>
    </location>
</feature>
<comment type="caution">
    <text evidence="2">The sequence shown here is derived from an EMBL/GenBank/DDBJ whole genome shotgun (WGS) entry which is preliminary data.</text>
</comment>
<dbReference type="Proteomes" id="UP001295740">
    <property type="component" value="Unassembled WGS sequence"/>
</dbReference>
<feature type="region of interest" description="Disordered" evidence="1">
    <location>
        <begin position="1"/>
        <end position="106"/>
    </location>
</feature>
<sequence>MSSSNGKGQAGSTAAKAFDEGAADAMPNVDFSDDSISEAGSNATTDGGSSAKTTQPASLDGEPIDERDTDTGGTAGKGQEALGGTPGETVDEAKTQDTAGVGAMVL</sequence>
<name>A0AAI8YFU9_9PEZI</name>
<accession>A0AAI8YFU9</accession>
<keyword evidence="3" id="KW-1185">Reference proteome</keyword>